<dbReference type="PANTHER" id="PTHR12741">
    <property type="entry name" value="LYST-INTERACTING PROTEIN LIP5 DOPAMINE RESPONSIVE PROTEIN DRG-1"/>
    <property type="match status" value="1"/>
</dbReference>
<dbReference type="EMBL" id="CAXAQS010000240">
    <property type="protein sequence ID" value="CAK9250770.1"/>
    <property type="molecule type" value="Genomic_DNA"/>
</dbReference>
<gene>
    <name evidence="17" type="ORF">CSSPJE1EN1_LOCUS26148</name>
</gene>
<accession>A0ABP0VCR8</accession>
<evidence type="ECO:0000256" key="14">
    <source>
        <dbReference type="SAM" id="MobiDB-lite"/>
    </source>
</evidence>
<dbReference type="InterPro" id="IPR026899">
    <property type="entry name" value="FKS1-like_dom1"/>
</dbReference>
<dbReference type="InterPro" id="IPR058851">
    <property type="entry name" value="CALS1_helical"/>
</dbReference>
<comment type="catalytic activity">
    <reaction evidence="13">
        <text>[(1-&gt;3)-beta-D-glucosyl](n) + UDP-alpha-D-glucose = [(1-&gt;3)-beta-D-glucosyl](n+1) + UDP + H(+)</text>
        <dbReference type="Rhea" id="RHEA:21476"/>
        <dbReference type="Rhea" id="RHEA-COMP:11146"/>
        <dbReference type="Rhea" id="RHEA-COMP:14303"/>
        <dbReference type="ChEBI" id="CHEBI:15378"/>
        <dbReference type="ChEBI" id="CHEBI:37671"/>
        <dbReference type="ChEBI" id="CHEBI:58223"/>
        <dbReference type="ChEBI" id="CHEBI:58885"/>
        <dbReference type="EC" id="2.4.1.34"/>
    </reaction>
</comment>
<evidence type="ECO:0000256" key="8">
    <source>
        <dbReference type="ARBA" id="ARBA00022960"/>
    </source>
</evidence>
<feature type="transmembrane region" description="Helical" evidence="15">
    <location>
        <begin position="1879"/>
        <end position="1898"/>
    </location>
</feature>
<feature type="transmembrane region" description="Helical" evidence="15">
    <location>
        <begin position="1848"/>
        <end position="1867"/>
    </location>
</feature>
<comment type="similarity">
    <text evidence="2">Belongs to the glycosyltransferase 48 family.</text>
</comment>
<reference evidence="17" key="1">
    <citation type="submission" date="2024-02" db="EMBL/GenBank/DDBJ databases">
        <authorList>
            <consortium name="ELIXIR-Norway"/>
            <consortium name="Elixir Norway"/>
        </authorList>
    </citation>
    <scope>NUCLEOTIDE SEQUENCE</scope>
</reference>
<feature type="transmembrane region" description="Helical" evidence="15">
    <location>
        <begin position="1711"/>
        <end position="1734"/>
    </location>
</feature>
<feature type="transmembrane region" description="Helical" evidence="15">
    <location>
        <begin position="1687"/>
        <end position="1705"/>
    </location>
</feature>
<dbReference type="InterPro" id="IPR003440">
    <property type="entry name" value="Glyco_trans_48_dom"/>
</dbReference>
<keyword evidence="18" id="KW-1185">Reference proteome</keyword>
<evidence type="ECO:0000256" key="11">
    <source>
        <dbReference type="ARBA" id="ARBA00023316"/>
    </source>
</evidence>
<evidence type="ECO:0000256" key="6">
    <source>
        <dbReference type="ARBA" id="ARBA00022679"/>
    </source>
</evidence>
<feature type="transmembrane region" description="Helical" evidence="15">
    <location>
        <begin position="1919"/>
        <end position="1940"/>
    </location>
</feature>
<keyword evidence="10 15" id="KW-0472">Membrane</keyword>
<dbReference type="Pfam" id="PF14288">
    <property type="entry name" value="FKS1_dom1"/>
    <property type="match status" value="1"/>
</dbReference>
<keyword evidence="11" id="KW-0961">Cell wall biogenesis/degradation</keyword>
<organism evidence="17 18">
    <name type="scientific">Sphagnum jensenii</name>
    <dbReference type="NCBI Taxonomy" id="128206"/>
    <lineage>
        <taxon>Eukaryota</taxon>
        <taxon>Viridiplantae</taxon>
        <taxon>Streptophyta</taxon>
        <taxon>Embryophyta</taxon>
        <taxon>Bryophyta</taxon>
        <taxon>Sphagnophytina</taxon>
        <taxon>Sphagnopsida</taxon>
        <taxon>Sphagnales</taxon>
        <taxon>Sphagnaceae</taxon>
        <taxon>Sphagnum</taxon>
    </lineage>
</organism>
<proteinExistence type="inferred from homology"/>
<dbReference type="PANTHER" id="PTHR12741:SF47">
    <property type="entry name" value="CALLOSE SYNTHASE 9"/>
    <property type="match status" value="1"/>
</dbReference>
<keyword evidence="9 15" id="KW-1133">Transmembrane helix</keyword>
<keyword evidence="6" id="KW-0808">Transferase</keyword>
<evidence type="ECO:0000313" key="17">
    <source>
        <dbReference type="EMBL" id="CAK9250770.1"/>
    </source>
</evidence>
<feature type="domain" description="1,3-beta-glucan synthase component FKS1-like" evidence="16">
    <location>
        <begin position="358"/>
        <end position="474"/>
    </location>
</feature>
<feature type="transmembrane region" description="Helical" evidence="15">
    <location>
        <begin position="605"/>
        <end position="624"/>
    </location>
</feature>
<feature type="transmembrane region" description="Helical" evidence="15">
    <location>
        <begin position="761"/>
        <end position="786"/>
    </location>
</feature>
<dbReference type="Pfam" id="PF25968">
    <property type="entry name" value="CALS1"/>
    <property type="match status" value="1"/>
</dbReference>
<dbReference type="Pfam" id="PF02364">
    <property type="entry name" value="Glucan_synthase"/>
    <property type="match status" value="1"/>
</dbReference>
<evidence type="ECO:0000256" key="5">
    <source>
        <dbReference type="ARBA" id="ARBA00022676"/>
    </source>
</evidence>
<evidence type="ECO:0000256" key="12">
    <source>
        <dbReference type="ARBA" id="ARBA00032165"/>
    </source>
</evidence>
<comment type="subcellular location">
    <subcellularLocation>
        <location evidence="1">Cell membrane</location>
        <topology evidence="1">Multi-pass membrane protein</topology>
    </subcellularLocation>
</comment>
<dbReference type="SMART" id="SM01205">
    <property type="entry name" value="FKS1_dom1"/>
    <property type="match status" value="1"/>
</dbReference>
<evidence type="ECO:0000256" key="9">
    <source>
        <dbReference type="ARBA" id="ARBA00022989"/>
    </source>
</evidence>
<dbReference type="Proteomes" id="UP001497444">
    <property type="component" value="Unassembled WGS sequence"/>
</dbReference>
<keyword evidence="5" id="KW-0328">Glycosyltransferase</keyword>
<feature type="transmembrane region" description="Helical" evidence="15">
    <location>
        <begin position="1819"/>
        <end position="1836"/>
    </location>
</feature>
<feature type="compositionally biased region" description="Basic and acidic residues" evidence="14">
    <location>
        <begin position="35"/>
        <end position="44"/>
    </location>
</feature>
<feature type="transmembrane region" description="Helical" evidence="15">
    <location>
        <begin position="1787"/>
        <end position="1807"/>
    </location>
</feature>
<evidence type="ECO:0000256" key="15">
    <source>
        <dbReference type="SAM" id="Phobius"/>
    </source>
</evidence>
<evidence type="ECO:0000256" key="1">
    <source>
        <dbReference type="ARBA" id="ARBA00004651"/>
    </source>
</evidence>
<feature type="transmembrane region" description="Helical" evidence="15">
    <location>
        <begin position="532"/>
        <end position="551"/>
    </location>
</feature>
<feature type="transmembrane region" description="Helical" evidence="15">
    <location>
        <begin position="1598"/>
        <end position="1616"/>
    </location>
</feature>
<feature type="region of interest" description="Disordered" evidence="14">
    <location>
        <begin position="35"/>
        <end position="56"/>
    </location>
</feature>
<protein>
    <recommendedName>
        <fullName evidence="12">1,3-beta-glucan synthase</fullName>
        <ecNumber evidence="3">2.4.1.34</ecNumber>
    </recommendedName>
    <alternativeName>
        <fullName evidence="12">1,3-beta-glucan synthase</fullName>
    </alternativeName>
</protein>
<feature type="transmembrane region" description="Helical" evidence="15">
    <location>
        <begin position="703"/>
        <end position="726"/>
    </location>
</feature>
<evidence type="ECO:0000256" key="3">
    <source>
        <dbReference type="ARBA" id="ARBA00012589"/>
    </source>
</evidence>
<evidence type="ECO:0000256" key="13">
    <source>
        <dbReference type="ARBA" id="ARBA00047777"/>
    </source>
</evidence>
<dbReference type="EC" id="2.4.1.34" evidence="3"/>
<keyword evidence="4" id="KW-1003">Cell membrane</keyword>
<evidence type="ECO:0000259" key="16">
    <source>
        <dbReference type="SMART" id="SM01205"/>
    </source>
</evidence>
<evidence type="ECO:0000256" key="2">
    <source>
        <dbReference type="ARBA" id="ARBA00009040"/>
    </source>
</evidence>
<evidence type="ECO:0000256" key="10">
    <source>
        <dbReference type="ARBA" id="ARBA00023136"/>
    </source>
</evidence>
<name>A0ABP0VCR8_9BRYO</name>
<sequence length="1973" mass="228198">MERPPRSNRISKRVLGNWERLVYARLRADEGRTGFNHEDYRRTTPETSGSSQAVPQSLSDQANIEAILQAADEVDDVQVARLLCQYAFDLVQKLDPTSEGRGVLQFKTGLQSIIKRKQAARAGQQMDRNDEIILVQDYYTRYRAEHGIDQMEEEFRLQQAGQLSGGEPDSMEKRARMMRKVYEISRILNDVVDYLLTTAEPEAASRLQLTEEKRRLEEDAKKVKEYMTFNILPLERPGVYNAFSYFPEVTAATRAFLYTADLPIFPEEYERDERPLDLFHFLHYSFGFQRDNVANQREHLILLLASAQTRMGFLPDTEFSKLDDATINNVHQRILENYIRWCRFVRRDPMSKRAFTQQRRLFLTALYLLVWGEASNLRFMPECLCYIFHHMADELFDLLEQPYVERSKCVKPNADNIVEFSFLEQIITPVYQVVAAEAQSSGNGKAPHGAWRNYDDFNEFFWAPNCFELSWPWRLESGFFMKPEKPKSSWSFRRGPQKEEKPVAVPGRRKEHKVGKIHFVEHRTAFHLYHSFHRLWIFFLCMLQGLTIWAFCSKNKTLNLHVRTIKKIMSVVPTFVVMKLFKALLDALFMWGAYRSTRLRIVVRMLLRCVWYAGMSAAIIFLYVKTLQEDSSNTGSQKWFTIFYIVVASYAGTHLVLSVLFRIPWLRGQADKCSNLSIIQFIKWVQEERYYVGRGLYERMRDYIRYLLFWIFLLVCKFAFSFHFQIMPMVSLTRLVINIKDIHYRWHDDISSSNHNALTLVALWAAVVLIYFVDIQVWYTVISALLGGLEGARDKLGEIRTLAMLRKRFASFPEVFVRHMQPPRLGSQMSSQMSPADGGAPVGSKAIKEKVDAIKFAPIWNKVIKSLREEDLINNRERDLLIMPDNRISYTNEGPNLLIHWPLFLLANKVQIAVELAAGHKIGSQTELWDEIRRDEYMGFAVQEAFQGLEATLLSLLNHNGQHWVERVFRCVKEDMQNGNFVSRFRLSKLRDVLEKTRELTEQLGHEETPDRRTKAKAALGLLFEVVWDDFIPTDLREEMVQGPVFQHPASLLSDLHWPNEFRQAAAGRLNDLLAVQKIKDAEGKTKTLDTESIPHNLEARRRLEFFTNSLFMHMPETPPTRKMHSFCVLTPYYEEDVMYSLDDLSKENEDGISILFYLQKIYPDEWQNFLERIQLIENTLRRTVDQKKSEKHEETVMDLRLWASYRGQTLARTVRGMMYYKTALILQGQQEGASNTDVEQGLPLSMVQTHGADRSALAQAELKFVYVVTCQIYGEQKKRGKAQAADILYLMQQNSSLRVAYIDIVETTKDRKTATSYYSKLVKAGPSGKDEIIYSIKLPGKVILGEGKPENQNHAIIFTRGDAIQTIDMNQDHFLEEALKVRNLLEEFDSKHGLRRPTILGVREHVFTGSVSSLAWFMSMQESSFVTLGQRVLARPLKVRMHYGHPDVFDRVFHITRGGISKASRVINLSEDIFAGFNSTLRQGNITHHEYIQVGKGRDVGLNQIALFEAKVASGNGEQLLSRDVYRLGQLFDFFRMLSFFFTSVGFYVTTMMTVLTLYAFLYGKAYLALSGVDASLRSSRNVLENTALQATLNTQFLFQIGIFSAVPMIVNLILEEGILRAVISFCAMQLQLASVFFTFSLGTRTHYFGRTVLHGGAKYRSTGRGFVVRHIKFAENYRQYSRSHFTKALEIIILLIVYLAYGAEDRTAVTYILLTFSSWFLVLSWLFAPYIFNPSGFEWQKTVEDFDDWTGWLFYKGGVGVKIDYSWEAWWFDEQTHIRSTRGRFWEFMLSLRFFLFQYGVVYALNVTQHSTAFSVYLYSWLVLIGLVIIFKIFSFSESISANFQLTVRTFQALLFTAIIASLVVTVKKTPLTIGDVFSMALAFIPTGWGLLNIAIAFRPWLEKTIIWKSVREVARIYDACMGMLIFVPVAFLSWFPFVSTFQTRLVFNQAFSRGLEISLILAGNRPNKNV</sequence>
<keyword evidence="8" id="KW-0133">Cell shape</keyword>
<feature type="transmembrane region" description="Helical" evidence="15">
    <location>
        <begin position="639"/>
        <end position="661"/>
    </location>
</feature>
<evidence type="ECO:0000256" key="7">
    <source>
        <dbReference type="ARBA" id="ARBA00022692"/>
    </source>
</evidence>
<feature type="transmembrane region" description="Helical" evidence="15">
    <location>
        <begin position="1538"/>
        <end position="1563"/>
    </location>
</feature>
<keyword evidence="7 15" id="KW-0812">Transmembrane</keyword>
<evidence type="ECO:0000256" key="4">
    <source>
        <dbReference type="ARBA" id="ARBA00022475"/>
    </source>
</evidence>
<evidence type="ECO:0000313" key="18">
    <source>
        <dbReference type="Proteomes" id="UP001497444"/>
    </source>
</evidence>
<comment type="caution">
    <text evidence="17">The sequence shown here is derived from an EMBL/GenBank/DDBJ whole genome shotgun (WGS) entry which is preliminary data.</text>
</comment>
<feature type="compositionally biased region" description="Polar residues" evidence="14">
    <location>
        <begin position="45"/>
        <end position="56"/>
    </location>
</feature>